<reference evidence="16" key="1">
    <citation type="submission" date="2017-02" db="UniProtKB">
        <authorList>
            <consortium name="WormBaseParasite"/>
        </authorList>
    </citation>
    <scope>IDENTIFICATION</scope>
</reference>
<keyword evidence="5" id="KW-0227">DNA damage</keyword>
<evidence type="ECO:0000256" key="8">
    <source>
        <dbReference type="ARBA" id="ARBA00023172"/>
    </source>
</evidence>
<evidence type="ECO:0000259" key="13">
    <source>
        <dbReference type="Pfam" id="PF07522"/>
    </source>
</evidence>
<dbReference type="GO" id="GO:0000723">
    <property type="term" value="P:telomere maintenance"/>
    <property type="evidence" value="ECO:0007669"/>
    <property type="project" value="TreeGrafter"/>
</dbReference>
<dbReference type="InterPro" id="IPR036866">
    <property type="entry name" value="RibonucZ/Hydroxyglut_hydro"/>
</dbReference>
<keyword evidence="10" id="KW-0539">Nucleus</keyword>
<comment type="subcellular location">
    <subcellularLocation>
        <location evidence="1">Nucleus</location>
    </subcellularLocation>
</comment>
<dbReference type="EMBL" id="UYYF01004687">
    <property type="protein sequence ID" value="VDN06400.1"/>
    <property type="molecule type" value="Genomic_DNA"/>
</dbReference>
<evidence type="ECO:0000256" key="4">
    <source>
        <dbReference type="ARBA" id="ARBA00022759"/>
    </source>
</evidence>
<dbReference type="OrthoDB" id="262529at2759"/>
<evidence type="ECO:0000256" key="9">
    <source>
        <dbReference type="ARBA" id="ARBA00023204"/>
    </source>
</evidence>
<evidence type="ECO:0000313" key="15">
    <source>
        <dbReference type="Proteomes" id="UP000276776"/>
    </source>
</evidence>
<dbReference type="PANTHER" id="PTHR23240:SF8">
    <property type="entry name" value="PROTEIN ARTEMIS"/>
    <property type="match status" value="1"/>
</dbReference>
<evidence type="ECO:0000256" key="1">
    <source>
        <dbReference type="ARBA" id="ARBA00004123"/>
    </source>
</evidence>
<dbReference type="GO" id="GO:0005634">
    <property type="term" value="C:nucleus"/>
    <property type="evidence" value="ECO:0007669"/>
    <property type="project" value="UniProtKB-SubCell"/>
</dbReference>
<reference evidence="14 15" key="2">
    <citation type="submission" date="2018-11" db="EMBL/GenBank/DDBJ databases">
        <authorList>
            <consortium name="Pathogen Informatics"/>
        </authorList>
    </citation>
    <scope>NUCLEOTIDE SEQUENCE [LARGE SCALE GENOMIC DNA]</scope>
</reference>
<accession>A0A0N5D701</accession>
<dbReference type="GO" id="GO:0006310">
    <property type="term" value="P:DNA recombination"/>
    <property type="evidence" value="ECO:0007669"/>
    <property type="project" value="UniProtKB-KW"/>
</dbReference>
<keyword evidence="4" id="KW-0255">Endonuclease</keyword>
<evidence type="ECO:0000256" key="11">
    <source>
        <dbReference type="ARBA" id="ARBA00039759"/>
    </source>
</evidence>
<dbReference type="InterPro" id="IPR011084">
    <property type="entry name" value="DRMBL"/>
</dbReference>
<keyword evidence="3" id="KW-0540">Nuclease</keyword>
<evidence type="ECO:0000256" key="3">
    <source>
        <dbReference type="ARBA" id="ARBA00022722"/>
    </source>
</evidence>
<evidence type="ECO:0000256" key="12">
    <source>
        <dbReference type="ARBA" id="ARBA00042677"/>
    </source>
</evidence>
<dbReference type="GO" id="GO:0003684">
    <property type="term" value="F:damaged DNA binding"/>
    <property type="evidence" value="ECO:0007669"/>
    <property type="project" value="TreeGrafter"/>
</dbReference>
<keyword evidence="7" id="KW-0269">Exonuclease</keyword>
<dbReference type="AlphaFoldDB" id="A0A0N5D701"/>
<dbReference type="STRING" id="103827.A0A0N5D701"/>
<dbReference type="GO" id="GO:0036297">
    <property type="term" value="P:interstrand cross-link repair"/>
    <property type="evidence" value="ECO:0007669"/>
    <property type="project" value="TreeGrafter"/>
</dbReference>
<evidence type="ECO:0000256" key="6">
    <source>
        <dbReference type="ARBA" id="ARBA00022801"/>
    </source>
</evidence>
<proteinExistence type="inferred from homology"/>
<name>A0A0N5D701_THECL</name>
<evidence type="ECO:0000256" key="10">
    <source>
        <dbReference type="ARBA" id="ARBA00023242"/>
    </source>
</evidence>
<dbReference type="OMA" id="PANHCAG"/>
<evidence type="ECO:0000313" key="16">
    <source>
        <dbReference type="WBParaSite" id="TCLT_0000882801-mRNA-1"/>
    </source>
</evidence>
<dbReference type="SUPFAM" id="SSF56281">
    <property type="entry name" value="Metallo-hydrolase/oxidoreductase"/>
    <property type="match status" value="1"/>
</dbReference>
<gene>
    <name evidence="14" type="ORF">TCLT_LOCUS8817</name>
</gene>
<protein>
    <recommendedName>
        <fullName evidence="11">Protein artemis</fullName>
    </recommendedName>
    <alternativeName>
        <fullName evidence="12">DNA cross-link repair 1C protein</fullName>
    </alternativeName>
</protein>
<dbReference type="Pfam" id="PF07522">
    <property type="entry name" value="DRMBL"/>
    <property type="match status" value="1"/>
</dbReference>
<evidence type="ECO:0000256" key="2">
    <source>
        <dbReference type="ARBA" id="ARBA00010304"/>
    </source>
</evidence>
<keyword evidence="6" id="KW-0378">Hydrolase</keyword>
<comment type="similarity">
    <text evidence="2">Belongs to the DNA repair metallo-beta-lactamase (DRMBL) family.</text>
</comment>
<dbReference type="Gene3D" id="3.60.15.10">
    <property type="entry name" value="Ribonuclease Z/Hydroxyacylglutathione hydrolase-like"/>
    <property type="match status" value="1"/>
</dbReference>
<dbReference type="Gene3D" id="3.40.50.12650">
    <property type="match status" value="1"/>
</dbReference>
<dbReference type="WBParaSite" id="TCLT_0000882801-mRNA-1">
    <property type="protein sequence ID" value="TCLT_0000882801-mRNA-1"/>
    <property type="gene ID" value="TCLT_0000882801"/>
</dbReference>
<feature type="domain" description="DNA repair metallo-beta-lactamase" evidence="13">
    <location>
        <begin position="342"/>
        <end position="408"/>
    </location>
</feature>
<evidence type="ECO:0000256" key="5">
    <source>
        <dbReference type="ARBA" id="ARBA00022763"/>
    </source>
</evidence>
<keyword evidence="8" id="KW-0233">DNA recombination</keyword>
<keyword evidence="15" id="KW-1185">Reference proteome</keyword>
<dbReference type="PANTHER" id="PTHR23240">
    <property type="entry name" value="DNA CROSS-LINK REPAIR PROTEIN PSO2/SNM1-RELATED"/>
    <property type="match status" value="1"/>
</dbReference>
<sequence length="435" mass="50776">MNPFCGKFHECNWISVDNFNGENLNSNVFFLSHCHSDHMQGLNSDQFYQLIANKCSVLYCHRISIVLLNSDTCYRRLVVRIEIYIKMVKEHIVVKDYNEKFIVSGSGTDTEQKMLLPSSSASVTFLDAQHIPGSVIFYISGLICFTRIFFEFDCGLKLLYTGDYRLSKDDWIACETLKDPFSSSGFKRLDALYFDNTFCCKQFRKLPTPRQSCLLCVEMVRKWLQKDPINKVLLWCDRYFKIEKLLRLARKLSGKYGHELFLKAIWDELGIKCHVTMAKYRVYSSIDLYVDCVTPIARDTRVHACTTKPDQSEEAFYEDNQSMVFKRKNETIFKQEISTCWQCRPDAEHVLVIRPSAIWFLRRNEKNVLGYENGRFCRLLYSGHSSLAEVEDTFKLLKPVHAFPNTTSKRNKNHANKLIKYLMYSSASYVKSFLD</sequence>
<organism evidence="16">
    <name type="scientific">Thelazia callipaeda</name>
    <name type="common">Oriental eyeworm</name>
    <name type="synonym">Parasitic nematode</name>
    <dbReference type="NCBI Taxonomy" id="103827"/>
    <lineage>
        <taxon>Eukaryota</taxon>
        <taxon>Metazoa</taxon>
        <taxon>Ecdysozoa</taxon>
        <taxon>Nematoda</taxon>
        <taxon>Chromadorea</taxon>
        <taxon>Rhabditida</taxon>
        <taxon>Spirurina</taxon>
        <taxon>Spiruromorpha</taxon>
        <taxon>Thelazioidea</taxon>
        <taxon>Thelaziidae</taxon>
        <taxon>Thelazia</taxon>
    </lineage>
</organism>
<dbReference type="GO" id="GO:0004519">
    <property type="term" value="F:endonuclease activity"/>
    <property type="evidence" value="ECO:0007669"/>
    <property type="project" value="UniProtKB-KW"/>
</dbReference>
<dbReference type="GO" id="GO:0006303">
    <property type="term" value="P:double-strand break repair via nonhomologous end joining"/>
    <property type="evidence" value="ECO:0007669"/>
    <property type="project" value="TreeGrafter"/>
</dbReference>
<evidence type="ECO:0000256" key="7">
    <source>
        <dbReference type="ARBA" id="ARBA00022839"/>
    </source>
</evidence>
<dbReference type="Proteomes" id="UP000276776">
    <property type="component" value="Unassembled WGS sequence"/>
</dbReference>
<dbReference type="GO" id="GO:0035312">
    <property type="term" value="F:5'-3' DNA exonuclease activity"/>
    <property type="evidence" value="ECO:0007669"/>
    <property type="project" value="TreeGrafter"/>
</dbReference>
<keyword evidence="9" id="KW-0234">DNA repair</keyword>
<evidence type="ECO:0000313" key="14">
    <source>
        <dbReference type="EMBL" id="VDN06400.1"/>
    </source>
</evidence>